<dbReference type="Pfam" id="PF00534">
    <property type="entry name" value="Glycos_transf_1"/>
    <property type="match status" value="1"/>
</dbReference>
<feature type="domain" description="Glycosyl transferase family 1" evidence="1">
    <location>
        <begin position="198"/>
        <end position="344"/>
    </location>
</feature>
<dbReference type="PANTHER" id="PTHR45947:SF13">
    <property type="entry name" value="TRANSFERASE"/>
    <property type="match status" value="1"/>
</dbReference>
<dbReference type="EMBL" id="PVTR01000004">
    <property type="protein sequence ID" value="PRY88387.1"/>
    <property type="molecule type" value="Genomic_DNA"/>
</dbReference>
<keyword evidence="2" id="KW-0808">Transferase</keyword>
<proteinExistence type="predicted"/>
<dbReference type="OrthoDB" id="502646at2"/>
<gene>
    <name evidence="2" type="ORF">CLW00_10438</name>
</gene>
<sequence length="385" mass="43880">MKIHWVNPSFLDYRVPLYKAINELADGNFHVTYSKNRVPERIVNKIEAALGENAHGLSEERIIQIGKQGNFANQGVNIPLQKGLIKAISSVEADIMITEGFFQWAPFAGYVSKRLKIPLWVAYERTKHTERFCPFWRTAYRRVFDKMVNGYLVNGNLTEEYLVDNLKVNNKPIVKGCMSADSEGLANQVRQMTDESIQKFKKKLNLQKGLTFLFVGQLIDRKGVLPLLNAWQKHALMNPEDNLLLIGTGDQEQSLKQKFEHLPSVFFLGSIDYDQIYQYYAAADVFVMPTLEDNWSLVVPEAMACGLPVATTFYNGCYPELITEGVNGFVFDSLREEDIIRTLQAFNVMDLNSMGNNSIKIESNFSTQVVAERIFQAMQDSFKLK</sequence>
<accession>A0A2T0WNV8</accession>
<dbReference type="Gene3D" id="3.40.50.2000">
    <property type="entry name" value="Glycogen Phosphorylase B"/>
    <property type="match status" value="2"/>
</dbReference>
<evidence type="ECO:0000259" key="1">
    <source>
        <dbReference type="Pfam" id="PF00534"/>
    </source>
</evidence>
<comment type="caution">
    <text evidence="2">The sequence shown here is derived from an EMBL/GenBank/DDBJ whole genome shotgun (WGS) entry which is preliminary data.</text>
</comment>
<dbReference type="SUPFAM" id="SSF53756">
    <property type="entry name" value="UDP-Glycosyltransferase/glycogen phosphorylase"/>
    <property type="match status" value="1"/>
</dbReference>
<keyword evidence="3" id="KW-1185">Reference proteome</keyword>
<organism evidence="2 3">
    <name type="scientific">Mongoliibacter ruber</name>
    <dbReference type="NCBI Taxonomy" id="1750599"/>
    <lineage>
        <taxon>Bacteria</taxon>
        <taxon>Pseudomonadati</taxon>
        <taxon>Bacteroidota</taxon>
        <taxon>Cytophagia</taxon>
        <taxon>Cytophagales</taxon>
        <taxon>Cyclobacteriaceae</taxon>
        <taxon>Mongoliibacter</taxon>
    </lineage>
</organism>
<evidence type="ECO:0000313" key="3">
    <source>
        <dbReference type="Proteomes" id="UP000238157"/>
    </source>
</evidence>
<dbReference type="Proteomes" id="UP000238157">
    <property type="component" value="Unassembled WGS sequence"/>
</dbReference>
<dbReference type="GO" id="GO:0016757">
    <property type="term" value="F:glycosyltransferase activity"/>
    <property type="evidence" value="ECO:0007669"/>
    <property type="project" value="InterPro"/>
</dbReference>
<reference evidence="2 3" key="1">
    <citation type="submission" date="2018-03" db="EMBL/GenBank/DDBJ databases">
        <title>Genomic Encyclopedia of Archaeal and Bacterial Type Strains, Phase II (KMG-II): from individual species to whole genera.</title>
        <authorList>
            <person name="Goeker M."/>
        </authorList>
    </citation>
    <scope>NUCLEOTIDE SEQUENCE [LARGE SCALE GENOMIC DNA]</scope>
    <source>
        <strain evidence="2 3">DSM 27929</strain>
    </source>
</reference>
<name>A0A2T0WNV8_9BACT</name>
<dbReference type="PANTHER" id="PTHR45947">
    <property type="entry name" value="SULFOQUINOVOSYL TRANSFERASE SQD2"/>
    <property type="match status" value="1"/>
</dbReference>
<dbReference type="RefSeq" id="WP_106133123.1">
    <property type="nucleotide sequence ID" value="NZ_PVTR01000004.1"/>
</dbReference>
<evidence type="ECO:0000313" key="2">
    <source>
        <dbReference type="EMBL" id="PRY88387.1"/>
    </source>
</evidence>
<dbReference type="AlphaFoldDB" id="A0A2T0WNV8"/>
<dbReference type="InterPro" id="IPR050194">
    <property type="entry name" value="Glycosyltransferase_grp1"/>
</dbReference>
<protein>
    <submittedName>
        <fullName evidence="2">Glycosyl transferase family 1</fullName>
    </submittedName>
</protein>
<dbReference type="InterPro" id="IPR001296">
    <property type="entry name" value="Glyco_trans_1"/>
</dbReference>
<dbReference type="CDD" id="cd03801">
    <property type="entry name" value="GT4_PimA-like"/>
    <property type="match status" value="1"/>
</dbReference>